<dbReference type="GO" id="GO:0016833">
    <property type="term" value="F:oxo-acid-lyase activity"/>
    <property type="evidence" value="ECO:0007669"/>
    <property type="project" value="UniProtKB-ARBA"/>
</dbReference>
<sequence length="296" mass="31522">MRKTTRLRRLMEAPEILRLPGIHDALSAKLAEEAGFAAVGLGGFPATGTLLAEPDSSQLSLSELAEHLARICDATSLPVLADADTGFGNVTNTARTVRTLERAGVAGLFIEDQVFPKRCGHTPGKAVVPPAEMAAKIAAACDARHDPDLLIMARTDAIAVNGLDDAIARANLYREAGADALFVEAPATIDDMRRIVAEAPGLHMTNMVDFGMSPALTGAEAQAMGFACIIWPVTTILAQVKMLRDLFARLKDDDGTAGLADRLAPFDDYTRLVGLPRLREREQAFLDHAAALADGR</sequence>
<accession>A0A286GRQ6</accession>
<evidence type="ECO:0000313" key="2">
    <source>
        <dbReference type="Proteomes" id="UP000219621"/>
    </source>
</evidence>
<dbReference type="Proteomes" id="UP000219621">
    <property type="component" value="Unassembled WGS sequence"/>
</dbReference>
<gene>
    <name evidence="1" type="ORF">SAMN05421508_107268</name>
</gene>
<dbReference type="CDD" id="cd00377">
    <property type="entry name" value="ICL_PEPM"/>
    <property type="match status" value="1"/>
</dbReference>
<dbReference type="InterPro" id="IPR039556">
    <property type="entry name" value="ICL/PEPM"/>
</dbReference>
<dbReference type="OrthoDB" id="9771433at2"/>
<evidence type="ECO:0000313" key="1">
    <source>
        <dbReference type="EMBL" id="SOD98251.1"/>
    </source>
</evidence>
<name>A0A286GRQ6_9PROT</name>
<dbReference type="PANTHER" id="PTHR42905">
    <property type="entry name" value="PHOSPHOENOLPYRUVATE CARBOXYLASE"/>
    <property type="match status" value="1"/>
</dbReference>
<organism evidence="1 2">
    <name type="scientific">Caenispirillum bisanense</name>
    <dbReference type="NCBI Taxonomy" id="414052"/>
    <lineage>
        <taxon>Bacteria</taxon>
        <taxon>Pseudomonadati</taxon>
        <taxon>Pseudomonadota</taxon>
        <taxon>Alphaproteobacteria</taxon>
        <taxon>Rhodospirillales</taxon>
        <taxon>Novispirillaceae</taxon>
        <taxon>Caenispirillum</taxon>
    </lineage>
</organism>
<dbReference type="Pfam" id="PF13714">
    <property type="entry name" value="PEP_mutase"/>
    <property type="match status" value="1"/>
</dbReference>
<keyword evidence="1" id="KW-0456">Lyase</keyword>
<dbReference type="SUPFAM" id="SSF51621">
    <property type="entry name" value="Phosphoenolpyruvate/pyruvate domain"/>
    <property type="match status" value="1"/>
</dbReference>
<dbReference type="AlphaFoldDB" id="A0A286GRQ6"/>
<dbReference type="InterPro" id="IPR015813">
    <property type="entry name" value="Pyrv/PenolPyrv_kinase-like_dom"/>
</dbReference>
<reference evidence="1 2" key="1">
    <citation type="submission" date="2017-09" db="EMBL/GenBank/DDBJ databases">
        <authorList>
            <person name="Ehlers B."/>
            <person name="Leendertz F.H."/>
        </authorList>
    </citation>
    <scope>NUCLEOTIDE SEQUENCE [LARGE SCALE GENOMIC DNA]</scope>
    <source>
        <strain evidence="1 2">USBA 140</strain>
    </source>
</reference>
<protein>
    <submittedName>
        <fullName evidence="1">Methylisocitrate lyase</fullName>
    </submittedName>
</protein>
<dbReference type="RefSeq" id="WP_097280360.1">
    <property type="nucleotide sequence ID" value="NZ_OCNJ01000007.1"/>
</dbReference>
<dbReference type="Gene3D" id="3.20.20.60">
    <property type="entry name" value="Phosphoenolpyruvate-binding domains"/>
    <property type="match status" value="1"/>
</dbReference>
<proteinExistence type="predicted"/>
<dbReference type="PANTHER" id="PTHR42905:SF5">
    <property type="entry name" value="CARBOXYVINYL-CARBOXYPHOSPHONATE PHOSPHORYLMUTASE, CHLOROPLASTIC"/>
    <property type="match status" value="1"/>
</dbReference>
<dbReference type="EMBL" id="OCNJ01000007">
    <property type="protein sequence ID" value="SOD98251.1"/>
    <property type="molecule type" value="Genomic_DNA"/>
</dbReference>
<dbReference type="InterPro" id="IPR040442">
    <property type="entry name" value="Pyrv_kinase-like_dom_sf"/>
</dbReference>
<keyword evidence="2" id="KW-1185">Reference proteome</keyword>